<keyword evidence="2" id="KW-1185">Reference proteome</keyword>
<organism evidence="1 2">
    <name type="scientific">Pleuronectes platessa</name>
    <name type="common">European plaice</name>
    <dbReference type="NCBI Taxonomy" id="8262"/>
    <lineage>
        <taxon>Eukaryota</taxon>
        <taxon>Metazoa</taxon>
        <taxon>Chordata</taxon>
        <taxon>Craniata</taxon>
        <taxon>Vertebrata</taxon>
        <taxon>Euteleostomi</taxon>
        <taxon>Actinopterygii</taxon>
        <taxon>Neopterygii</taxon>
        <taxon>Teleostei</taxon>
        <taxon>Neoteleostei</taxon>
        <taxon>Acanthomorphata</taxon>
        <taxon>Carangaria</taxon>
        <taxon>Pleuronectiformes</taxon>
        <taxon>Pleuronectoidei</taxon>
        <taxon>Pleuronectidae</taxon>
        <taxon>Pleuronectes</taxon>
    </lineage>
</organism>
<proteinExistence type="predicted"/>
<sequence length="103" mass="10986">MRRCYSQWISSSLSSVSAAAAGQLDALEGQRSDQQLCRFGWTCSGMEAPGLSRNTPMLNTSVSQMCMSPGASATAAATDGSEVNLRINGSSVQWAMYASLRRK</sequence>
<dbReference type="AlphaFoldDB" id="A0A9N7Z4U8"/>
<protein>
    <submittedName>
        <fullName evidence="1">Uncharacterized protein</fullName>
    </submittedName>
</protein>
<comment type="caution">
    <text evidence="1">The sequence shown here is derived from an EMBL/GenBank/DDBJ whole genome shotgun (WGS) entry which is preliminary data.</text>
</comment>
<accession>A0A9N7Z4U8</accession>
<dbReference type="Proteomes" id="UP001153269">
    <property type="component" value="Unassembled WGS sequence"/>
</dbReference>
<gene>
    <name evidence="1" type="ORF">PLEPLA_LOCUS43419</name>
</gene>
<name>A0A9N7Z4U8_PLEPL</name>
<reference evidence="1" key="1">
    <citation type="submission" date="2020-03" db="EMBL/GenBank/DDBJ databases">
        <authorList>
            <person name="Weist P."/>
        </authorList>
    </citation>
    <scope>NUCLEOTIDE SEQUENCE</scope>
</reference>
<evidence type="ECO:0000313" key="1">
    <source>
        <dbReference type="EMBL" id="CAB1455638.1"/>
    </source>
</evidence>
<evidence type="ECO:0000313" key="2">
    <source>
        <dbReference type="Proteomes" id="UP001153269"/>
    </source>
</evidence>
<dbReference type="EMBL" id="CADEAL010004265">
    <property type="protein sequence ID" value="CAB1455638.1"/>
    <property type="molecule type" value="Genomic_DNA"/>
</dbReference>